<dbReference type="SUPFAM" id="SSF100895">
    <property type="entry name" value="Kazal-type serine protease inhibitors"/>
    <property type="match status" value="1"/>
</dbReference>
<dbReference type="VEuPathDB" id="VectorBase:ASTEI03814"/>
<dbReference type="RefSeq" id="XP_035908737.1">
    <property type="nucleotide sequence ID" value="XM_036052844.1"/>
</dbReference>
<dbReference type="Pfam" id="PF00050">
    <property type="entry name" value="Kazal_1"/>
    <property type="match status" value="1"/>
</dbReference>
<dbReference type="Proteomes" id="UP000076408">
    <property type="component" value="Unassembled WGS sequence"/>
</dbReference>
<proteinExistence type="predicted"/>
<sequence length="92" mass="10090">MRVLSVAVLLLVASVALLVPETNAARSYNGMCACPKIYLPVCGSDSETYANTCLFRCKAESSYGKSIRLRILHKGDCDTKDPVHIPEQIPFE</sequence>
<protein>
    <submittedName>
        <fullName evidence="1">Kazal-like domain-containing protein</fullName>
    </submittedName>
</protein>
<accession>A0A182Y5S8</accession>
<dbReference type="KEGG" id="aste:118510681"/>
<dbReference type="InterPro" id="IPR002350">
    <property type="entry name" value="Kazal_dom"/>
</dbReference>
<dbReference type="PROSITE" id="PS00282">
    <property type="entry name" value="KAZAL_1"/>
    <property type="match status" value="1"/>
</dbReference>
<name>A0A182Y5S8_ANOST</name>
<dbReference type="OMA" id="ACPRIYM"/>
<organism evidence="1 2">
    <name type="scientific">Anopheles stephensi</name>
    <name type="common">Indo-Pakistan malaria mosquito</name>
    <dbReference type="NCBI Taxonomy" id="30069"/>
    <lineage>
        <taxon>Eukaryota</taxon>
        <taxon>Metazoa</taxon>
        <taxon>Ecdysozoa</taxon>
        <taxon>Arthropoda</taxon>
        <taxon>Hexapoda</taxon>
        <taxon>Insecta</taxon>
        <taxon>Pterygota</taxon>
        <taxon>Neoptera</taxon>
        <taxon>Endopterygota</taxon>
        <taxon>Diptera</taxon>
        <taxon>Nematocera</taxon>
        <taxon>Culicoidea</taxon>
        <taxon>Culicidae</taxon>
        <taxon>Anophelinae</taxon>
        <taxon>Anopheles</taxon>
    </lineage>
</organism>
<dbReference type="VEuPathDB" id="VectorBase:ASTE011362"/>
<dbReference type="STRING" id="30069.A0A182Y5S8"/>
<keyword evidence="2" id="KW-1185">Reference proteome</keyword>
<dbReference type="SMART" id="SM00280">
    <property type="entry name" value="KAZAL"/>
    <property type="match status" value="1"/>
</dbReference>
<dbReference type="OrthoDB" id="7738086at2759"/>
<dbReference type="EnsemblMetazoa" id="ASTEI03814-RA">
    <property type="protein sequence ID" value="ASTEI03814-PA"/>
    <property type="gene ID" value="ASTEI03814"/>
</dbReference>
<reference evidence="2" key="1">
    <citation type="journal article" date="2014" name="Genome Biol.">
        <title>Genome analysis of a major urban malaria vector mosquito, Anopheles stephensi.</title>
        <authorList>
            <person name="Jiang X."/>
            <person name="Peery A."/>
            <person name="Hall A.B."/>
            <person name="Sharma A."/>
            <person name="Chen X.G."/>
            <person name="Waterhouse R.M."/>
            <person name="Komissarov A."/>
            <person name="Riehle M.M."/>
            <person name="Shouche Y."/>
            <person name="Sharakhova M.V."/>
            <person name="Lawson D."/>
            <person name="Pakpour N."/>
            <person name="Arensburger P."/>
            <person name="Davidson V.L."/>
            <person name="Eiglmeier K."/>
            <person name="Emrich S."/>
            <person name="George P."/>
            <person name="Kennedy R.C."/>
            <person name="Mane S.P."/>
            <person name="Maslen G."/>
            <person name="Oringanje C."/>
            <person name="Qi Y."/>
            <person name="Settlage R."/>
            <person name="Tojo M."/>
            <person name="Tubio J.M."/>
            <person name="Unger M.F."/>
            <person name="Wang B."/>
            <person name="Vernick K.D."/>
            <person name="Ribeiro J.M."/>
            <person name="James A.A."/>
            <person name="Michel K."/>
            <person name="Riehle M.A."/>
            <person name="Luckhart S."/>
            <person name="Sharakhov I.V."/>
            <person name="Tu Z."/>
        </authorList>
    </citation>
    <scope>NUCLEOTIDE SEQUENCE [LARGE SCALE GENOMIC DNA]</scope>
    <source>
        <strain evidence="2">Indian</strain>
    </source>
</reference>
<dbReference type="AlphaFoldDB" id="A0A182Y5S8"/>
<dbReference type="Gene3D" id="3.30.60.30">
    <property type="match status" value="1"/>
</dbReference>
<dbReference type="GeneID" id="118510681"/>
<dbReference type="CDD" id="cd00104">
    <property type="entry name" value="KAZAL_FS"/>
    <property type="match status" value="1"/>
</dbReference>
<dbReference type="InterPro" id="IPR036058">
    <property type="entry name" value="Kazal_dom_sf"/>
</dbReference>
<evidence type="ECO:0000313" key="2">
    <source>
        <dbReference type="Proteomes" id="UP000076408"/>
    </source>
</evidence>
<dbReference type="PROSITE" id="PS51465">
    <property type="entry name" value="KAZAL_2"/>
    <property type="match status" value="1"/>
</dbReference>
<evidence type="ECO:0000313" key="1">
    <source>
        <dbReference type="EnsemblMetazoa" id="ASTEI03814-PA"/>
    </source>
</evidence>
<reference evidence="1" key="2">
    <citation type="submission" date="2020-05" db="UniProtKB">
        <authorList>
            <consortium name="EnsemblMetazoa"/>
        </authorList>
    </citation>
    <scope>IDENTIFICATION</scope>
    <source>
        <strain evidence="1">Indian</strain>
    </source>
</reference>
<dbReference type="VEuPathDB" id="VectorBase:ASTEI20_041139"/>